<feature type="domain" description="TonB-dependent receptor-like beta-barrel" evidence="12">
    <location>
        <begin position="272"/>
        <end position="676"/>
    </location>
</feature>
<comment type="caution">
    <text evidence="14">The sequence shown here is derived from an EMBL/GenBank/DDBJ whole genome shotgun (WGS) entry which is preliminary data.</text>
</comment>
<dbReference type="RefSeq" id="WP_188641695.1">
    <property type="nucleotide sequence ID" value="NZ_BMID01000001.1"/>
</dbReference>
<evidence type="ECO:0000256" key="8">
    <source>
        <dbReference type="PROSITE-ProRule" id="PRU01360"/>
    </source>
</evidence>
<keyword evidence="5 9" id="KW-0798">TonB box</keyword>
<evidence type="ECO:0000256" key="7">
    <source>
        <dbReference type="ARBA" id="ARBA00023237"/>
    </source>
</evidence>
<feature type="signal peptide" evidence="11">
    <location>
        <begin position="1"/>
        <end position="23"/>
    </location>
</feature>
<dbReference type="PROSITE" id="PS52016">
    <property type="entry name" value="TONB_DEPENDENT_REC_3"/>
    <property type="match status" value="1"/>
</dbReference>
<keyword evidence="11" id="KW-0732">Signal</keyword>
<dbReference type="InterPro" id="IPR036942">
    <property type="entry name" value="Beta-barrel_TonB_sf"/>
</dbReference>
<feature type="chain" id="PRO_5045086956" evidence="11">
    <location>
        <begin position="24"/>
        <end position="707"/>
    </location>
</feature>
<dbReference type="Gene3D" id="2.170.130.10">
    <property type="entry name" value="TonB-dependent receptor, plug domain"/>
    <property type="match status" value="1"/>
</dbReference>
<dbReference type="EMBL" id="BMID01000001">
    <property type="protein sequence ID" value="GGA03477.1"/>
    <property type="molecule type" value="Genomic_DNA"/>
</dbReference>
<dbReference type="InterPro" id="IPR012910">
    <property type="entry name" value="Plug_dom"/>
</dbReference>
<gene>
    <name evidence="14" type="ORF">GCM10010923_10430</name>
</gene>
<dbReference type="PANTHER" id="PTHR30069">
    <property type="entry name" value="TONB-DEPENDENT OUTER MEMBRANE RECEPTOR"/>
    <property type="match status" value="1"/>
</dbReference>
<evidence type="ECO:0000256" key="4">
    <source>
        <dbReference type="ARBA" id="ARBA00022692"/>
    </source>
</evidence>
<evidence type="ECO:0000259" key="13">
    <source>
        <dbReference type="Pfam" id="PF07715"/>
    </source>
</evidence>
<evidence type="ECO:0000256" key="6">
    <source>
        <dbReference type="ARBA" id="ARBA00023136"/>
    </source>
</evidence>
<dbReference type="Pfam" id="PF07715">
    <property type="entry name" value="Plug"/>
    <property type="match status" value="1"/>
</dbReference>
<name>A0ABQ1FAF6_9SPHN</name>
<evidence type="ECO:0000256" key="2">
    <source>
        <dbReference type="ARBA" id="ARBA00022448"/>
    </source>
</evidence>
<sequence>METTIRLGIALLASTALAPAAFAQDVGETDQRSDDHKHGSEPVEIVITGALPDSTLLENVRTLDENAIVTELDTQIGEVLDTLPGVSTSGFAPGASRPVIRGFDGERVKLLIDSIGSIDAADISVDHGVTIDPLIVDHIDVVQGPAVLLFGGEAIGGAVNVIDRRIPRELPEGGFRIDALASYGSAADFRALSGSAEAAIGSGFVFHVDGSFSESDDLRVGGRLVSDAFRAELLADAAEEREEGHPDEAAELEEAANATDRVPNTFTEATSFGGGFAYIGDRGTFGFSARHYDTRYGVPGRPGGGHAHEEEEGGEEEEAPVSIDLQQTRYDFRGTLEFDGFFESALLRFGYAEYDHIEFEGDEVGTTFDREAFEGRIDLVQRDRNGWHGHVGASYTSSDLEIVGEEAFFPGSRDRNFALFTLQAVDIGALTLDAAARYQKDSIENRQLGVSREFDLFSGALGVAYRFLDDDLIVGAQYIRGARAPSNSELLSNGLHVATQAIEVGNLDFGQETSNQFEAYARYEANGFRLSATGFHIDFDGFITAFDSGAEDEGFPIFEYRQVPARFTGFELDGAVPLIRSEAFSLTAEAAAEFVHAEREGNLPVPRIPPFQLSGGLRAEAGAFRVSADVEHNFEQDRVEPGAAPVAAYTLVNAAITWQPLADNEALTLSLVGNNLFDEVGRRATSFTRDFLPIAGRDIRLTAKLRF</sequence>
<dbReference type="InterPro" id="IPR039426">
    <property type="entry name" value="TonB-dep_rcpt-like"/>
</dbReference>
<evidence type="ECO:0000256" key="10">
    <source>
        <dbReference type="SAM" id="MobiDB-lite"/>
    </source>
</evidence>
<evidence type="ECO:0000313" key="15">
    <source>
        <dbReference type="Proteomes" id="UP000603317"/>
    </source>
</evidence>
<proteinExistence type="inferred from homology"/>
<dbReference type="SUPFAM" id="SSF56935">
    <property type="entry name" value="Porins"/>
    <property type="match status" value="1"/>
</dbReference>
<keyword evidence="7 8" id="KW-0998">Cell outer membrane</keyword>
<reference evidence="15" key="1">
    <citation type="journal article" date="2019" name="Int. J. Syst. Evol. Microbiol.">
        <title>The Global Catalogue of Microorganisms (GCM) 10K type strain sequencing project: providing services to taxonomists for standard genome sequencing and annotation.</title>
        <authorList>
            <consortium name="The Broad Institute Genomics Platform"/>
            <consortium name="The Broad Institute Genome Sequencing Center for Infectious Disease"/>
            <person name="Wu L."/>
            <person name="Ma J."/>
        </authorList>
    </citation>
    <scope>NUCLEOTIDE SEQUENCE [LARGE SCALE GENOMIC DNA]</scope>
    <source>
        <strain evidence="15">CGMCC 1.15297</strain>
    </source>
</reference>
<comment type="subcellular location">
    <subcellularLocation>
        <location evidence="1 8">Cell outer membrane</location>
        <topology evidence="1 8">Multi-pass membrane protein</topology>
    </subcellularLocation>
</comment>
<dbReference type="Gene3D" id="2.40.170.20">
    <property type="entry name" value="TonB-dependent receptor, beta-barrel domain"/>
    <property type="match status" value="1"/>
</dbReference>
<keyword evidence="6 8" id="KW-0472">Membrane</keyword>
<evidence type="ECO:0000256" key="5">
    <source>
        <dbReference type="ARBA" id="ARBA00023077"/>
    </source>
</evidence>
<evidence type="ECO:0000256" key="9">
    <source>
        <dbReference type="RuleBase" id="RU003357"/>
    </source>
</evidence>
<keyword evidence="15" id="KW-1185">Reference proteome</keyword>
<protein>
    <submittedName>
        <fullName evidence="14">TonB-dependent receptor</fullName>
    </submittedName>
</protein>
<evidence type="ECO:0000256" key="1">
    <source>
        <dbReference type="ARBA" id="ARBA00004571"/>
    </source>
</evidence>
<feature type="compositionally biased region" description="Acidic residues" evidence="10">
    <location>
        <begin position="310"/>
        <end position="319"/>
    </location>
</feature>
<evidence type="ECO:0000259" key="12">
    <source>
        <dbReference type="Pfam" id="PF00593"/>
    </source>
</evidence>
<dbReference type="PANTHER" id="PTHR30069:SF40">
    <property type="entry name" value="TONB-DEPENDENT RECEPTOR NMB0964-RELATED"/>
    <property type="match status" value="1"/>
</dbReference>
<dbReference type="Proteomes" id="UP000603317">
    <property type="component" value="Unassembled WGS sequence"/>
</dbReference>
<dbReference type="InterPro" id="IPR037066">
    <property type="entry name" value="Plug_dom_sf"/>
</dbReference>
<feature type="region of interest" description="Disordered" evidence="10">
    <location>
        <begin position="297"/>
        <end position="320"/>
    </location>
</feature>
<evidence type="ECO:0000313" key="14">
    <source>
        <dbReference type="EMBL" id="GGA03477.1"/>
    </source>
</evidence>
<dbReference type="InterPro" id="IPR000531">
    <property type="entry name" value="Beta-barrel_TonB"/>
</dbReference>
<keyword evidence="2 8" id="KW-0813">Transport</keyword>
<keyword evidence="3 8" id="KW-1134">Transmembrane beta strand</keyword>
<comment type="similarity">
    <text evidence="8 9">Belongs to the TonB-dependent receptor family.</text>
</comment>
<keyword evidence="4 8" id="KW-0812">Transmembrane</keyword>
<feature type="domain" description="TonB-dependent receptor plug" evidence="13">
    <location>
        <begin position="58"/>
        <end position="158"/>
    </location>
</feature>
<dbReference type="Pfam" id="PF00593">
    <property type="entry name" value="TonB_dep_Rec_b-barrel"/>
    <property type="match status" value="1"/>
</dbReference>
<organism evidence="14 15">
    <name type="scientific">Blastomonas marina</name>
    <dbReference type="NCBI Taxonomy" id="1867408"/>
    <lineage>
        <taxon>Bacteria</taxon>
        <taxon>Pseudomonadati</taxon>
        <taxon>Pseudomonadota</taxon>
        <taxon>Alphaproteobacteria</taxon>
        <taxon>Sphingomonadales</taxon>
        <taxon>Sphingomonadaceae</taxon>
        <taxon>Blastomonas</taxon>
    </lineage>
</organism>
<evidence type="ECO:0000256" key="3">
    <source>
        <dbReference type="ARBA" id="ARBA00022452"/>
    </source>
</evidence>
<keyword evidence="14" id="KW-0675">Receptor</keyword>
<accession>A0ABQ1FAF6</accession>
<evidence type="ECO:0000256" key="11">
    <source>
        <dbReference type="SAM" id="SignalP"/>
    </source>
</evidence>